<evidence type="ECO:0000313" key="8">
    <source>
        <dbReference type="Proteomes" id="UP000006094"/>
    </source>
</evidence>
<reference evidence="7 8" key="1">
    <citation type="journal article" date="2012" name="PLoS ONE">
        <title>The purine-utilizing bacterium Clostridium acidurici 9a: a genome-guided metabolic reconsideration.</title>
        <authorList>
            <person name="Hartwich K."/>
            <person name="Poehlein A."/>
            <person name="Daniel R."/>
        </authorList>
    </citation>
    <scope>NUCLEOTIDE SEQUENCE [LARGE SCALE GENOMIC DNA]</scope>
    <source>
        <strain evidence="8">ATCC 7906 / DSM 604 / BCRC 14475 / CIP 104303 / KCTC 5404 / NCIMB 10678 / 9a</strain>
    </source>
</reference>
<dbReference type="RefSeq" id="WP_014968963.1">
    <property type="nucleotide sequence ID" value="NC_018664.1"/>
</dbReference>
<dbReference type="Gene3D" id="3.40.50.200">
    <property type="entry name" value="Peptidase S8/S53 domain"/>
    <property type="match status" value="1"/>
</dbReference>
<dbReference type="InterPro" id="IPR015500">
    <property type="entry name" value="Peptidase_S8_subtilisin-rel"/>
</dbReference>
<gene>
    <name evidence="7" type="ordered locus">Curi_c28370</name>
</gene>
<dbReference type="eggNOG" id="COG1404">
    <property type="taxonomic scope" value="Bacteria"/>
</dbReference>
<dbReference type="InterPro" id="IPR023827">
    <property type="entry name" value="Peptidase_S8_Asp-AS"/>
</dbReference>
<dbReference type="InterPro" id="IPR037045">
    <property type="entry name" value="S8pro/Inhibitor_I9_sf"/>
</dbReference>
<evidence type="ECO:0000259" key="6">
    <source>
        <dbReference type="Pfam" id="PF00082"/>
    </source>
</evidence>
<dbReference type="SUPFAM" id="SSF52743">
    <property type="entry name" value="Subtilisin-like"/>
    <property type="match status" value="1"/>
</dbReference>
<dbReference type="GO" id="GO:0006508">
    <property type="term" value="P:proteolysis"/>
    <property type="evidence" value="ECO:0007669"/>
    <property type="project" value="UniProtKB-KW"/>
</dbReference>
<proteinExistence type="inferred from homology"/>
<evidence type="ECO:0000256" key="1">
    <source>
        <dbReference type="ARBA" id="ARBA00011073"/>
    </source>
</evidence>
<dbReference type="Proteomes" id="UP000006094">
    <property type="component" value="Chromosome"/>
</dbReference>
<dbReference type="PRINTS" id="PR00723">
    <property type="entry name" value="SUBTILISIN"/>
</dbReference>
<dbReference type="PANTHER" id="PTHR43806:SF11">
    <property type="entry name" value="CEREVISIN-RELATED"/>
    <property type="match status" value="1"/>
</dbReference>
<dbReference type="PROSITE" id="PS00136">
    <property type="entry name" value="SUBTILASE_ASP"/>
    <property type="match status" value="1"/>
</dbReference>
<comment type="similarity">
    <text evidence="1 5">Belongs to the peptidase S8 family.</text>
</comment>
<dbReference type="InterPro" id="IPR000209">
    <property type="entry name" value="Peptidase_S8/S53_dom"/>
</dbReference>
<evidence type="ECO:0000313" key="7">
    <source>
        <dbReference type="EMBL" id="AFS79829.1"/>
    </source>
</evidence>
<dbReference type="InterPro" id="IPR022398">
    <property type="entry name" value="Peptidase_S8_His-AS"/>
</dbReference>
<dbReference type="STRING" id="1128398.Curi_c28370"/>
<dbReference type="HOGENOM" id="CLU_1363588_0_0_9"/>
<dbReference type="PROSITE" id="PS00137">
    <property type="entry name" value="SUBTILASE_HIS"/>
    <property type="match status" value="1"/>
</dbReference>
<dbReference type="KEGG" id="cad:Curi_c28370"/>
<dbReference type="PROSITE" id="PS51892">
    <property type="entry name" value="SUBTILASE"/>
    <property type="match status" value="1"/>
</dbReference>
<sequence>MKRSSNLRVCPIVSAKLTSRSREDIPVIVSVKDNDSEKLSNMVFNMSSEVRHTLPLVGGVACSLNLDAINRLSRHPNIEYICFDSKVFALLDIASSTVSASIPHDLGFTGKDITVAVIDTGVAPHADLVKPRNRIIGFKDFVNNKTSPYDDNGHGTHVAGIIAASGSSSNGKYRGVAPNANILAVKALDATGGGNTSDIVSAIQ</sequence>
<name>K0B2Y4_GOTA9</name>
<dbReference type="SUPFAM" id="SSF54897">
    <property type="entry name" value="Protease propeptides/inhibitors"/>
    <property type="match status" value="1"/>
</dbReference>
<dbReference type="InterPro" id="IPR050131">
    <property type="entry name" value="Peptidase_S8_subtilisin-like"/>
</dbReference>
<keyword evidence="4" id="KW-0720">Serine protease</keyword>
<organism evidence="7 8">
    <name type="scientific">Gottschalkia acidurici (strain ATCC 7906 / DSM 604 / BCRC 14475 / CIP 104303 / KCTC 5404 / NCIMB 10678 / 9a)</name>
    <name type="common">Clostridium acidurici</name>
    <dbReference type="NCBI Taxonomy" id="1128398"/>
    <lineage>
        <taxon>Bacteria</taxon>
        <taxon>Bacillati</taxon>
        <taxon>Bacillota</taxon>
        <taxon>Tissierellia</taxon>
        <taxon>Tissierellales</taxon>
        <taxon>Gottschalkiaceae</taxon>
        <taxon>Gottschalkia</taxon>
    </lineage>
</organism>
<dbReference type="Pfam" id="PF00082">
    <property type="entry name" value="Peptidase_S8"/>
    <property type="match status" value="1"/>
</dbReference>
<dbReference type="GO" id="GO:0004252">
    <property type="term" value="F:serine-type endopeptidase activity"/>
    <property type="evidence" value="ECO:0007669"/>
    <property type="project" value="InterPro"/>
</dbReference>
<evidence type="ECO:0000256" key="3">
    <source>
        <dbReference type="ARBA" id="ARBA00022801"/>
    </source>
</evidence>
<keyword evidence="2" id="KW-0645">Protease</keyword>
<dbReference type="Gene3D" id="3.30.70.80">
    <property type="entry name" value="Peptidase S8 propeptide/proteinase inhibitor I9"/>
    <property type="match status" value="1"/>
</dbReference>
<keyword evidence="3" id="KW-0378">Hydrolase</keyword>
<dbReference type="InterPro" id="IPR036852">
    <property type="entry name" value="Peptidase_S8/S53_dom_sf"/>
</dbReference>
<evidence type="ECO:0000256" key="5">
    <source>
        <dbReference type="PROSITE-ProRule" id="PRU01240"/>
    </source>
</evidence>
<dbReference type="EMBL" id="CP003326">
    <property type="protein sequence ID" value="AFS79829.1"/>
    <property type="molecule type" value="Genomic_DNA"/>
</dbReference>
<evidence type="ECO:0000256" key="2">
    <source>
        <dbReference type="ARBA" id="ARBA00022670"/>
    </source>
</evidence>
<evidence type="ECO:0000256" key="4">
    <source>
        <dbReference type="ARBA" id="ARBA00022825"/>
    </source>
</evidence>
<accession>K0B2Y4</accession>
<comment type="caution">
    <text evidence="5">Lacks conserved residue(s) required for the propagation of feature annotation.</text>
</comment>
<dbReference type="PANTHER" id="PTHR43806">
    <property type="entry name" value="PEPTIDASE S8"/>
    <property type="match status" value="1"/>
</dbReference>
<dbReference type="AlphaFoldDB" id="K0B2Y4"/>
<keyword evidence="8" id="KW-1185">Reference proteome</keyword>
<protein>
    <submittedName>
        <fullName evidence="7">Peptidase S8/S53 family protein</fullName>
    </submittedName>
</protein>
<feature type="domain" description="Peptidase S8/S53" evidence="6">
    <location>
        <begin position="110"/>
        <end position="204"/>
    </location>
</feature>